<dbReference type="OrthoDB" id="252464at2"/>
<proteinExistence type="predicted"/>
<reference evidence="2 3" key="1">
    <citation type="submission" date="2018-01" db="EMBL/GenBank/DDBJ databases">
        <title>The draft genome of Hanstruepera neustonica JCM19743.</title>
        <authorList>
            <person name="He R.-H."/>
            <person name="Du Z.-J."/>
        </authorList>
    </citation>
    <scope>NUCLEOTIDE SEQUENCE [LARGE SCALE GENOMIC DNA]</scope>
    <source>
        <strain evidence="2 3">JCM19743</strain>
    </source>
</reference>
<dbReference type="Pfam" id="PF00561">
    <property type="entry name" value="Abhydrolase_1"/>
    <property type="match status" value="1"/>
</dbReference>
<name>A0A2K1E3Z0_9FLAO</name>
<dbReference type="EMBL" id="POWF01000001">
    <property type="protein sequence ID" value="PNQ74999.1"/>
    <property type="molecule type" value="Genomic_DNA"/>
</dbReference>
<evidence type="ECO:0000259" key="1">
    <source>
        <dbReference type="Pfam" id="PF00561"/>
    </source>
</evidence>
<sequence length="259" mass="29220">MILDYKGISVFYSDEGNGIPVVLLHGFLENTVMWKNIIPHLSKNNRVVAIDLLGHGQTGCLGYIHTMEDMAEVVNTVLDNLKIEKAILIGHSMGGYVALAMAEKFPEKFLGLCLANSTSQSDSNERKINRDRAIKAVKQNYKAFVSMAVTNLFAENNREKLKSDIEIVKQEALKTPLQGIIAALEGMKIRKNREHVLKNAQFKKLFIIGLKDTVIQPDIIRKEAETTDSQYIEFDGGHMSYIENEKLFLQNIVHFIELI</sequence>
<keyword evidence="2" id="KW-0378">Hydrolase</keyword>
<protein>
    <submittedName>
        <fullName evidence="2">Alpha/beta hydrolase</fullName>
    </submittedName>
</protein>
<evidence type="ECO:0000313" key="2">
    <source>
        <dbReference type="EMBL" id="PNQ74999.1"/>
    </source>
</evidence>
<gene>
    <name evidence="2" type="ORF">C1T31_02360</name>
</gene>
<keyword evidence="3" id="KW-1185">Reference proteome</keyword>
<dbReference type="AlphaFoldDB" id="A0A2K1E3Z0"/>
<organism evidence="2 3">
    <name type="scientific">Hanstruepera neustonica</name>
    <dbReference type="NCBI Taxonomy" id="1445657"/>
    <lineage>
        <taxon>Bacteria</taxon>
        <taxon>Pseudomonadati</taxon>
        <taxon>Bacteroidota</taxon>
        <taxon>Flavobacteriia</taxon>
        <taxon>Flavobacteriales</taxon>
        <taxon>Flavobacteriaceae</taxon>
        <taxon>Hanstruepera</taxon>
    </lineage>
</organism>
<dbReference type="InterPro" id="IPR050266">
    <property type="entry name" value="AB_hydrolase_sf"/>
</dbReference>
<evidence type="ECO:0000313" key="3">
    <source>
        <dbReference type="Proteomes" id="UP000236641"/>
    </source>
</evidence>
<dbReference type="InterPro" id="IPR029058">
    <property type="entry name" value="AB_hydrolase_fold"/>
</dbReference>
<comment type="caution">
    <text evidence="2">The sequence shown here is derived from an EMBL/GenBank/DDBJ whole genome shotgun (WGS) entry which is preliminary data.</text>
</comment>
<dbReference type="SUPFAM" id="SSF53474">
    <property type="entry name" value="alpha/beta-Hydrolases"/>
    <property type="match status" value="1"/>
</dbReference>
<dbReference type="InterPro" id="IPR000073">
    <property type="entry name" value="AB_hydrolase_1"/>
</dbReference>
<dbReference type="PRINTS" id="PR00111">
    <property type="entry name" value="ABHYDROLASE"/>
</dbReference>
<dbReference type="Gene3D" id="3.40.50.1820">
    <property type="entry name" value="alpha/beta hydrolase"/>
    <property type="match status" value="1"/>
</dbReference>
<dbReference type="GO" id="GO:0016787">
    <property type="term" value="F:hydrolase activity"/>
    <property type="evidence" value="ECO:0007669"/>
    <property type="project" value="UniProtKB-KW"/>
</dbReference>
<dbReference type="Proteomes" id="UP000236641">
    <property type="component" value="Unassembled WGS sequence"/>
</dbReference>
<accession>A0A2K1E3Z0</accession>
<dbReference type="PANTHER" id="PTHR43798">
    <property type="entry name" value="MONOACYLGLYCEROL LIPASE"/>
    <property type="match status" value="1"/>
</dbReference>
<feature type="domain" description="AB hydrolase-1" evidence="1">
    <location>
        <begin position="20"/>
        <end position="244"/>
    </location>
</feature>
<dbReference type="RefSeq" id="WP_103050850.1">
    <property type="nucleotide sequence ID" value="NZ_POWF01000001.1"/>
</dbReference>